<accession>I6XLJ0</accession>
<proteinExistence type="predicted"/>
<reference evidence="1 2" key="1">
    <citation type="journal article" date="2012" name="J. Virol.">
        <title>Complete Genome Sequence of Aeromonas hydrophila Phage CC2.</title>
        <authorList>
            <person name="Shen C.J."/>
            <person name="Liu Y.J."/>
            <person name="Lu C.P."/>
        </authorList>
    </citation>
    <scope>NUCLEOTIDE SEQUENCE [LARGE SCALE GENOMIC DNA]</scope>
</reference>
<keyword evidence="2" id="KW-1185">Reference proteome</keyword>
<dbReference type="GeneID" id="14016449"/>
<organism evidence="1 2">
    <name type="scientific">Aeromonas phage CC2</name>
    <dbReference type="NCBI Taxonomy" id="1204516"/>
    <lineage>
        <taxon>Viruses</taxon>
        <taxon>Duplodnaviria</taxon>
        <taxon>Heunggongvirae</taxon>
        <taxon>Uroviricota</taxon>
        <taxon>Caudoviricetes</taxon>
        <taxon>Pantevenvirales</taxon>
        <taxon>Straboviridae</taxon>
        <taxon>Emmerichvirinae</taxon>
        <taxon>Ceceduovirus</taxon>
        <taxon>Ceceduovirus cc2</taxon>
    </lineage>
</organism>
<protein>
    <submittedName>
        <fullName evidence="1">Uncharacterized protein</fullName>
    </submittedName>
</protein>
<dbReference type="Proteomes" id="UP000009016">
    <property type="component" value="Segment"/>
</dbReference>
<dbReference type="EMBL" id="JX123262">
    <property type="protein sequence ID" value="AFN39364.1"/>
    <property type="molecule type" value="Genomic_DNA"/>
</dbReference>
<gene>
    <name evidence="1" type="ORF">CC2_161</name>
</gene>
<dbReference type="OrthoDB" id="27313at10239"/>
<sequence length="79" mass="8822">MIEAGKKYRITTPVSENHIVGIGDIIELCYVGWIGVKAIGISENSYGEQYDGILMFDVPGGYNKGEYFKLVEECLEEVE</sequence>
<dbReference type="KEGG" id="vg:14016449"/>
<name>I6XLJ0_9CAUD</name>
<evidence type="ECO:0000313" key="2">
    <source>
        <dbReference type="Proteomes" id="UP000009016"/>
    </source>
</evidence>
<evidence type="ECO:0000313" key="1">
    <source>
        <dbReference type="EMBL" id="AFN39364.1"/>
    </source>
</evidence>
<dbReference type="RefSeq" id="YP_007010187.1">
    <property type="nucleotide sequence ID" value="NC_019538.1"/>
</dbReference>